<name>A0A7J8I0N7_MOLMO</name>
<dbReference type="EMBL" id="JACASF010000005">
    <property type="protein sequence ID" value="KAF6477838.1"/>
    <property type="molecule type" value="Genomic_DNA"/>
</dbReference>
<evidence type="ECO:0000313" key="1">
    <source>
        <dbReference type="EMBL" id="KAF6477838.1"/>
    </source>
</evidence>
<accession>A0A7J8I0N7</accession>
<proteinExistence type="predicted"/>
<dbReference type="AlphaFoldDB" id="A0A7J8I0N7"/>
<sequence>MGSHSIPPGNTFLCFGEAGCQSGRPALPWWARARSLPARRSTHVLGRLPRCARTGTSPALRTRSDVFRAAHALGRLPRWHAVGRLPRRARARTSSALRTCSDVSRTRAWTSSALRTHSDVSCAGTHSDASRAAHALGRLPRCARSRTSPALRTF</sequence>
<keyword evidence="2" id="KW-1185">Reference proteome</keyword>
<protein>
    <submittedName>
        <fullName evidence="1">Uncharacterized protein</fullName>
    </submittedName>
</protein>
<dbReference type="Proteomes" id="UP000550707">
    <property type="component" value="Unassembled WGS sequence"/>
</dbReference>
<reference evidence="1 2" key="1">
    <citation type="journal article" date="2020" name="Nature">
        <title>Six reference-quality genomes reveal evolution of bat adaptations.</title>
        <authorList>
            <person name="Jebb D."/>
            <person name="Huang Z."/>
            <person name="Pippel M."/>
            <person name="Hughes G.M."/>
            <person name="Lavrichenko K."/>
            <person name="Devanna P."/>
            <person name="Winkler S."/>
            <person name="Jermiin L.S."/>
            <person name="Skirmuntt E.C."/>
            <person name="Katzourakis A."/>
            <person name="Burkitt-Gray L."/>
            <person name="Ray D.A."/>
            <person name="Sullivan K.A.M."/>
            <person name="Roscito J.G."/>
            <person name="Kirilenko B.M."/>
            <person name="Davalos L.M."/>
            <person name="Corthals A.P."/>
            <person name="Power M.L."/>
            <person name="Jones G."/>
            <person name="Ransome R.D."/>
            <person name="Dechmann D.K.N."/>
            <person name="Locatelli A.G."/>
            <person name="Puechmaille S.J."/>
            <person name="Fedrigo O."/>
            <person name="Jarvis E.D."/>
            <person name="Hiller M."/>
            <person name="Vernes S.C."/>
            <person name="Myers E.W."/>
            <person name="Teeling E.C."/>
        </authorList>
    </citation>
    <scope>NUCLEOTIDE SEQUENCE [LARGE SCALE GENOMIC DNA]</scope>
    <source>
        <strain evidence="1">MMolMol1</strain>
        <tissue evidence="1">Muscle</tissue>
    </source>
</reference>
<dbReference type="InParanoid" id="A0A7J8I0N7"/>
<organism evidence="1 2">
    <name type="scientific">Molossus molossus</name>
    <name type="common">Pallas' mastiff bat</name>
    <name type="synonym">Vespertilio molossus</name>
    <dbReference type="NCBI Taxonomy" id="27622"/>
    <lineage>
        <taxon>Eukaryota</taxon>
        <taxon>Metazoa</taxon>
        <taxon>Chordata</taxon>
        <taxon>Craniata</taxon>
        <taxon>Vertebrata</taxon>
        <taxon>Euteleostomi</taxon>
        <taxon>Mammalia</taxon>
        <taxon>Eutheria</taxon>
        <taxon>Laurasiatheria</taxon>
        <taxon>Chiroptera</taxon>
        <taxon>Yangochiroptera</taxon>
        <taxon>Molossidae</taxon>
        <taxon>Molossus</taxon>
    </lineage>
</organism>
<gene>
    <name evidence="1" type="ORF">HJG59_010750</name>
</gene>
<evidence type="ECO:0000313" key="2">
    <source>
        <dbReference type="Proteomes" id="UP000550707"/>
    </source>
</evidence>
<comment type="caution">
    <text evidence="1">The sequence shown here is derived from an EMBL/GenBank/DDBJ whole genome shotgun (WGS) entry which is preliminary data.</text>
</comment>